<gene>
    <name evidence="2" type="ORF">CDV36_005120</name>
</gene>
<accession>A0A3M2SCK4</accession>
<proteinExistence type="predicted"/>
<dbReference type="GO" id="GO:0005524">
    <property type="term" value="F:ATP binding"/>
    <property type="evidence" value="ECO:0007669"/>
    <property type="project" value="InterPro"/>
</dbReference>
<comment type="caution">
    <text evidence="2">The sequence shown here is derived from an EMBL/GenBank/DDBJ whole genome shotgun (WGS) entry which is preliminary data.</text>
</comment>
<feature type="domain" description="Protein kinase" evidence="1">
    <location>
        <begin position="253"/>
        <end position="557"/>
    </location>
</feature>
<dbReference type="Pfam" id="PF14479">
    <property type="entry name" value="HeLo"/>
    <property type="match status" value="1"/>
</dbReference>
<dbReference type="SUPFAM" id="SSF56112">
    <property type="entry name" value="Protein kinase-like (PK-like)"/>
    <property type="match status" value="1"/>
</dbReference>
<evidence type="ECO:0000313" key="2">
    <source>
        <dbReference type="EMBL" id="RMJ15219.1"/>
    </source>
</evidence>
<sequence length="565" mass="62542">MQSGCEACKTFHRGINTSDAPCPTTSDQITLKMSAFEIVGVIGLLASVKGAVDTFNLLADLFASDTGLGHVALMYSLESIRFKVWCENVKADDESACLLRKLPQEIQTCVANVMAEMVKIQETIKKHFVDKYKLPPLQQLPPGVAFSPKSSRIAQLRSQYAKLKLGHRWSWVTGKKQELEDLVKKIQKLNAHLDRLAPQTEADKARLVKAVLTQLDERLSLAAMFDPKGSEDSLLSLACQIKTIHEQDPDAAAAHVKYIHSGEISVFCDPKAMGGRHTGIYNATGGHDDKVLVEWKGIKAGTPREKDIETRIDVLGALLSTRDAEPFHRMPFVGIFDDTDFEHRQGDRRIGLVYRIPKSLGNLDSPSSLAERIGKAETRPALGDRFELATKLASAMSLFHATNWLHKSFRSDNILFGEDEDITKPYILGFGYSRPAGDDSIETHPAGDAKLDLYYHPDVGEGWTKVKDIYSLGIVLLEVAFWRPMFEERLLGMGLHQVSEDIAASLNGTFGQNLVGMVGQVYVDVVKRCLAGSFDVQTGETREEAMELSRKFSYSVIQPLASCKA</sequence>
<dbReference type="GO" id="GO:0004672">
    <property type="term" value="F:protein kinase activity"/>
    <property type="evidence" value="ECO:0007669"/>
    <property type="project" value="InterPro"/>
</dbReference>
<reference evidence="2 3" key="1">
    <citation type="submission" date="2017-06" db="EMBL/GenBank/DDBJ databases">
        <title>Comparative genomic analysis of Ambrosia Fusariam Clade fungi.</title>
        <authorList>
            <person name="Stajich J.E."/>
            <person name="Carrillo J."/>
            <person name="Kijimoto T."/>
            <person name="Eskalen A."/>
            <person name="O'Donnell K."/>
            <person name="Kasson M."/>
        </authorList>
    </citation>
    <scope>NUCLEOTIDE SEQUENCE [LARGE SCALE GENOMIC DNA]</scope>
    <source>
        <strain evidence="2">UCR3666</strain>
    </source>
</reference>
<dbReference type="InterPro" id="IPR011009">
    <property type="entry name" value="Kinase-like_dom_sf"/>
</dbReference>
<dbReference type="EMBL" id="NKUJ01000069">
    <property type="protein sequence ID" value="RMJ15219.1"/>
    <property type="molecule type" value="Genomic_DNA"/>
</dbReference>
<dbReference type="InterPro" id="IPR029498">
    <property type="entry name" value="HeLo_dom"/>
</dbReference>
<dbReference type="Gene3D" id="1.20.120.1020">
    <property type="entry name" value="Prion-inhibition and propagation, HeLo domain"/>
    <property type="match status" value="1"/>
</dbReference>
<dbReference type="OrthoDB" id="1911848at2759"/>
<dbReference type="InterPro" id="IPR056002">
    <property type="entry name" value="DUF7580"/>
</dbReference>
<protein>
    <recommendedName>
        <fullName evidence="1">Protein kinase domain-containing protein</fullName>
    </recommendedName>
</protein>
<dbReference type="InterPro" id="IPR038305">
    <property type="entry name" value="HeLo_sf"/>
</dbReference>
<dbReference type="Gene3D" id="1.10.510.10">
    <property type="entry name" value="Transferase(Phosphotransferase) domain 1"/>
    <property type="match status" value="1"/>
</dbReference>
<evidence type="ECO:0000259" key="1">
    <source>
        <dbReference type="PROSITE" id="PS50011"/>
    </source>
</evidence>
<evidence type="ECO:0000313" key="3">
    <source>
        <dbReference type="Proteomes" id="UP000277212"/>
    </source>
</evidence>
<dbReference type="PANTHER" id="PTHR37542:SF3">
    <property type="entry name" value="PRION-INHIBITION AND PROPAGATION HELO DOMAIN-CONTAINING PROTEIN"/>
    <property type="match status" value="1"/>
</dbReference>
<dbReference type="AlphaFoldDB" id="A0A3M2SCK4"/>
<dbReference type="InterPro" id="IPR000719">
    <property type="entry name" value="Prot_kinase_dom"/>
</dbReference>
<organism evidence="2 3">
    <name type="scientific">Fusarium kuroshium</name>
    <dbReference type="NCBI Taxonomy" id="2010991"/>
    <lineage>
        <taxon>Eukaryota</taxon>
        <taxon>Fungi</taxon>
        <taxon>Dikarya</taxon>
        <taxon>Ascomycota</taxon>
        <taxon>Pezizomycotina</taxon>
        <taxon>Sordariomycetes</taxon>
        <taxon>Hypocreomycetidae</taxon>
        <taxon>Hypocreales</taxon>
        <taxon>Nectriaceae</taxon>
        <taxon>Fusarium</taxon>
        <taxon>Fusarium solani species complex</taxon>
    </lineage>
</organism>
<dbReference type="Pfam" id="PF24476">
    <property type="entry name" value="DUF7580"/>
    <property type="match status" value="1"/>
</dbReference>
<name>A0A3M2SCK4_9HYPO</name>
<dbReference type="STRING" id="2010991.A0A3M2SCK4"/>
<dbReference type="PANTHER" id="PTHR37542">
    <property type="entry name" value="HELO DOMAIN-CONTAINING PROTEIN-RELATED"/>
    <property type="match status" value="1"/>
</dbReference>
<keyword evidence="3" id="KW-1185">Reference proteome</keyword>
<dbReference type="Proteomes" id="UP000277212">
    <property type="component" value="Unassembled WGS sequence"/>
</dbReference>
<dbReference type="PROSITE" id="PS50011">
    <property type="entry name" value="PROTEIN_KINASE_DOM"/>
    <property type="match status" value="1"/>
</dbReference>